<feature type="domain" description="Transposase IS200-like" evidence="2">
    <location>
        <begin position="9"/>
        <end position="100"/>
    </location>
</feature>
<dbReference type="Proteomes" id="UP000295649">
    <property type="component" value="Unassembled WGS sequence"/>
</dbReference>
<evidence type="ECO:0000313" key="3">
    <source>
        <dbReference type="EMBL" id="TCV83195.1"/>
    </source>
</evidence>
<dbReference type="SUPFAM" id="SSF143422">
    <property type="entry name" value="Transposase IS200-like"/>
    <property type="match status" value="1"/>
</dbReference>
<dbReference type="PANTHER" id="PTHR36966">
    <property type="entry name" value="REP-ASSOCIATED TYROSINE TRANSPOSASE"/>
    <property type="match status" value="1"/>
</dbReference>
<keyword evidence="4" id="KW-1185">Reference proteome</keyword>
<dbReference type="InterPro" id="IPR036515">
    <property type="entry name" value="Transposase_17_sf"/>
</dbReference>
<comment type="caution">
    <text evidence="3">The sequence shown here is derived from an EMBL/GenBank/DDBJ whole genome shotgun (WGS) entry which is preliminary data.</text>
</comment>
<reference evidence="3 4" key="1">
    <citation type="submission" date="2019-03" db="EMBL/GenBank/DDBJ databases">
        <title>Systems level insights into methane cycling in arid and semi-arid ecosystems.</title>
        <authorList>
            <person name="Kalyuzhnaya M."/>
        </authorList>
    </citation>
    <scope>NUCLEOTIDE SEQUENCE [LARGE SCALE GENOMIC DNA]</scope>
    <source>
        <strain evidence="3 4">S-1</strain>
    </source>
</reference>
<dbReference type="Gene3D" id="3.30.70.1290">
    <property type="entry name" value="Transposase IS200-like"/>
    <property type="match status" value="1"/>
</dbReference>
<dbReference type="PANTHER" id="PTHR36966:SF1">
    <property type="entry name" value="REP-ASSOCIATED TYROSINE TRANSPOSASE"/>
    <property type="match status" value="1"/>
</dbReference>
<accession>A0ABY2CLC2</accession>
<dbReference type="EMBL" id="SMCN01000010">
    <property type="protein sequence ID" value="TCV83195.1"/>
    <property type="molecule type" value="Genomic_DNA"/>
</dbReference>
<name>A0ABY2CLC2_METMH</name>
<evidence type="ECO:0000256" key="1">
    <source>
        <dbReference type="SAM" id="MobiDB-lite"/>
    </source>
</evidence>
<dbReference type="SMART" id="SM01321">
    <property type="entry name" value="Y1_Tnp"/>
    <property type="match status" value="1"/>
</dbReference>
<dbReference type="InterPro" id="IPR002686">
    <property type="entry name" value="Transposase_17"/>
</dbReference>
<dbReference type="InterPro" id="IPR052715">
    <property type="entry name" value="RAYT_transposase"/>
</dbReference>
<organism evidence="3 4">
    <name type="scientific">Methylomonas methanica</name>
    <dbReference type="NCBI Taxonomy" id="421"/>
    <lineage>
        <taxon>Bacteria</taxon>
        <taxon>Pseudomonadati</taxon>
        <taxon>Pseudomonadota</taxon>
        <taxon>Gammaproteobacteria</taxon>
        <taxon>Methylococcales</taxon>
        <taxon>Methylococcaceae</taxon>
        <taxon>Methylomonas</taxon>
    </lineage>
</organism>
<proteinExistence type="predicted"/>
<sequence>MTEYRRFYIPKALWFFTVNLAERKNNRLLVEQIDVLSQAFRYIKIRKPFYMNAVVIMPDYLHYIWTLPTDDGDYSTRWNLLKGYFSRKISTGERVSKSRQKRRERGIYPQGTSGNDDFGRI</sequence>
<gene>
    <name evidence="3" type="ORF">EDE11_110154</name>
</gene>
<protein>
    <submittedName>
        <fullName evidence="3">REP element-mobilizing transposase RayT</fullName>
    </submittedName>
</protein>
<evidence type="ECO:0000259" key="2">
    <source>
        <dbReference type="SMART" id="SM01321"/>
    </source>
</evidence>
<feature type="region of interest" description="Disordered" evidence="1">
    <location>
        <begin position="91"/>
        <end position="121"/>
    </location>
</feature>
<dbReference type="RefSeq" id="WP_335339154.1">
    <property type="nucleotide sequence ID" value="NZ_LUUF01000059.1"/>
</dbReference>
<evidence type="ECO:0000313" key="4">
    <source>
        <dbReference type="Proteomes" id="UP000295649"/>
    </source>
</evidence>
<dbReference type="NCBIfam" id="NF047646">
    <property type="entry name" value="REP_Tyr_transpos"/>
    <property type="match status" value="1"/>
</dbReference>